<feature type="compositionally biased region" description="Polar residues" evidence="1">
    <location>
        <begin position="1106"/>
        <end position="1117"/>
    </location>
</feature>
<evidence type="ECO:0000313" key="3">
    <source>
        <dbReference type="Proteomes" id="UP001209570"/>
    </source>
</evidence>
<feature type="region of interest" description="Disordered" evidence="1">
    <location>
        <begin position="1043"/>
        <end position="1078"/>
    </location>
</feature>
<protein>
    <submittedName>
        <fullName evidence="2">Uncharacterized protein</fullName>
    </submittedName>
</protein>
<name>A0AAD5LXE3_PYTIN</name>
<sequence>MLSPASQWKSIQHIALYAVTDQSPASIAYQAIVETSGGTPTTVLLASQSVEVLPQPVIFDIHSPEWTGDLLWSDSFEASSPPKQPSISPLWGIIEHGYPSSSCGAADGQAAMYFTSLGDRVATTAALFLDGFHGRLLFHHIYGFQRTQRYDSTGDNRVACDIVEPGEEVVLLYLPSDQDFKNASAVWPILSELPLPRTDAMRGQFIEYVVPLPPDAMHASARLRWRQKQHSSFPLVNALPQQTAPSLIPIDELTRLENLNTSVNGGLTPEEVQFWQYRNLFDQWALDNVRLELRLNPPLFELVDVASNGSIAVVPLQSRPVSLGFANLRVSSPVNTTWVAVTVGDGTQPYPTCDDPTALTNAWPIVQLNHTGYVHAVVCLRLADRVVSSYATRSPRIIIQAAPPVLSVTKNAATAVDTWTIQVDCTRCEYMRYVVEQDNPLPSCVYGEWINGTTGTVVVRQNNKVAAIACDSRLLPSTVTTSDMLNVAPRQPTFEVTYGPTTIDNQFNVTIRPPAPPANTADWPRLHLAYVVVSNASSSVMPACASSSSGDLQVTVTVRASDVVKAVTCCQDEATCLASAVATSGPITDVKAVTPLLSSVCSRSTPLAAVVTLTSVTGGAWIEYTVRESTQSASDTSLPDCSTKHSSVERYSQPFTVLPGVGSRHSQSPPAMVVTAVSCLPGLRPSDPIVTAVSVGSCCAGLDAHLFPACRHVRLLHDDFSQCLELSKWTAITAQWPDDAQQSGVHSDNVRCIDDTARQKKVLTLTAQGDLFNQSAPTTLSNVGSAPFAMNDPAFLDAWALPGVSPLACNAVDGRCQARRIGAAVQTASLSLEAGVAVLRVRPCDAFGTLTQLWWGPSNPVAAVSSLRSGVPYLPLWKAGMYQAKTTVIPATASWLGVSSPSTRAADGFVELAMQWNATLGRANFFVDGRLVHAERRAGPIASQAPAPLSLGVWFPNAVAGEPLFASCRVVVDEVSVFSAEITGDRWCDEVLRAAARQDDAGDDDGELVTCDDDSDCEKWVSPRCLMTVYEASCVLQTPREDASFTTQDDSESAQAHEDELAVGDDDGRELDAPGERESRLERRVCRFRLAPTTREDFATTEMTRRQSSTRWRQLET</sequence>
<evidence type="ECO:0000256" key="1">
    <source>
        <dbReference type="SAM" id="MobiDB-lite"/>
    </source>
</evidence>
<reference evidence="2" key="1">
    <citation type="submission" date="2021-12" db="EMBL/GenBank/DDBJ databases">
        <title>Prjna785345.</title>
        <authorList>
            <person name="Rujirawat T."/>
            <person name="Krajaejun T."/>
        </authorList>
    </citation>
    <scope>NUCLEOTIDE SEQUENCE</scope>
    <source>
        <strain evidence="2">Pi057C3</strain>
    </source>
</reference>
<evidence type="ECO:0000313" key="2">
    <source>
        <dbReference type="EMBL" id="KAJ0395579.1"/>
    </source>
</evidence>
<feature type="region of interest" description="Disordered" evidence="1">
    <location>
        <begin position="1097"/>
        <end position="1117"/>
    </location>
</feature>
<dbReference type="EMBL" id="JAKCXM010000337">
    <property type="protein sequence ID" value="KAJ0395579.1"/>
    <property type="molecule type" value="Genomic_DNA"/>
</dbReference>
<gene>
    <name evidence="2" type="ORF">P43SY_000687</name>
</gene>
<accession>A0AAD5LXE3</accession>
<proteinExistence type="predicted"/>
<organism evidence="2 3">
    <name type="scientific">Pythium insidiosum</name>
    <name type="common">Pythiosis disease agent</name>
    <dbReference type="NCBI Taxonomy" id="114742"/>
    <lineage>
        <taxon>Eukaryota</taxon>
        <taxon>Sar</taxon>
        <taxon>Stramenopiles</taxon>
        <taxon>Oomycota</taxon>
        <taxon>Peronosporomycetes</taxon>
        <taxon>Pythiales</taxon>
        <taxon>Pythiaceae</taxon>
        <taxon>Pythium</taxon>
    </lineage>
</organism>
<dbReference type="AlphaFoldDB" id="A0AAD5LXE3"/>
<comment type="caution">
    <text evidence="2">The sequence shown here is derived from an EMBL/GenBank/DDBJ whole genome shotgun (WGS) entry which is preliminary data.</text>
</comment>
<dbReference type="Proteomes" id="UP001209570">
    <property type="component" value="Unassembled WGS sequence"/>
</dbReference>
<keyword evidence="3" id="KW-1185">Reference proteome</keyword>
<dbReference type="Gene3D" id="2.60.120.260">
    <property type="entry name" value="Galactose-binding domain-like"/>
    <property type="match status" value="1"/>
</dbReference>